<dbReference type="EMBL" id="CP003051">
    <property type="protein sequence ID" value="AGA91427.1"/>
    <property type="molecule type" value="Genomic_DNA"/>
</dbReference>
<dbReference type="AlphaFoldDB" id="L0H036"/>
<dbReference type="OrthoDB" id="3687123at2"/>
<keyword evidence="2" id="KW-1185">Reference proteome</keyword>
<sequence>MRRIQRDVCHEDLVKRLTVEDGAVFGEIWRLLLFAAAVGRRSGTRRPLNKVDSGKAMPESYFGTPGWKGLLYLLGVSETGVSDCLRSDAQQSDFLVTLFEEYANAGLFILQERLQVSINPQQEILNLMAECRQKESARPDIDDLI</sequence>
<proteinExistence type="predicted"/>
<dbReference type="Proteomes" id="UP000010816">
    <property type="component" value="Chromosome"/>
</dbReference>
<dbReference type="NCBIfam" id="TIGR04062">
    <property type="entry name" value="dnd_assoc_4"/>
    <property type="match status" value="1"/>
</dbReference>
<dbReference type="RefSeq" id="WP_015281559.1">
    <property type="nucleotide sequence ID" value="NC_019940.1"/>
</dbReference>
<name>L0H036_9GAMM</name>
<dbReference type="STRING" id="765912.Thimo_2716"/>
<evidence type="ECO:0000313" key="2">
    <source>
        <dbReference type="Proteomes" id="UP000010816"/>
    </source>
</evidence>
<reference evidence="1 2" key="1">
    <citation type="submission" date="2011-09" db="EMBL/GenBank/DDBJ databases">
        <title>Complete sequence of chromosome of Thioflavicoccus mobilis 8321.</title>
        <authorList>
            <consortium name="US DOE Joint Genome Institute"/>
            <person name="Lucas S."/>
            <person name="Han J."/>
            <person name="Lapidus A."/>
            <person name="Cheng J.-F."/>
            <person name="Goodwin L."/>
            <person name="Pitluck S."/>
            <person name="Peters L."/>
            <person name="Ovchinnikova G."/>
            <person name="Lu M."/>
            <person name="Detter J.C."/>
            <person name="Han C."/>
            <person name="Tapia R."/>
            <person name="Land M."/>
            <person name="Hauser L."/>
            <person name="Kyrpides N."/>
            <person name="Ivanova N."/>
            <person name="Pagani I."/>
            <person name="Vogl K."/>
            <person name="Liu Z."/>
            <person name="Imhoff J."/>
            <person name="Thiel V."/>
            <person name="Frigaard N.-U."/>
            <person name="Bryant D."/>
            <person name="Woyke T."/>
        </authorList>
    </citation>
    <scope>NUCLEOTIDE SEQUENCE [LARGE SCALE GENOMIC DNA]</scope>
    <source>
        <strain evidence="1 2">8321</strain>
    </source>
</reference>
<accession>L0H036</accession>
<evidence type="ECO:0000313" key="1">
    <source>
        <dbReference type="EMBL" id="AGA91427.1"/>
    </source>
</evidence>
<dbReference type="InterPro" id="IPR023983">
    <property type="entry name" value="DNA_S_mod_dnd_assoc_4"/>
</dbReference>
<protein>
    <submittedName>
        <fullName evidence="1">Dnd system-associated protein 4</fullName>
    </submittedName>
</protein>
<dbReference type="KEGG" id="tmb:Thimo_2716"/>
<organism evidence="1 2">
    <name type="scientific">Thioflavicoccus mobilis 8321</name>
    <dbReference type="NCBI Taxonomy" id="765912"/>
    <lineage>
        <taxon>Bacteria</taxon>
        <taxon>Pseudomonadati</taxon>
        <taxon>Pseudomonadota</taxon>
        <taxon>Gammaproteobacteria</taxon>
        <taxon>Chromatiales</taxon>
        <taxon>Chromatiaceae</taxon>
        <taxon>Thioflavicoccus</taxon>
    </lineage>
</organism>
<dbReference type="HOGENOM" id="CLU_1786015_0_0_6"/>
<dbReference type="eggNOG" id="ENOG5031AME">
    <property type="taxonomic scope" value="Bacteria"/>
</dbReference>
<gene>
    <name evidence="1" type="ORF">Thimo_2716</name>
</gene>